<protein>
    <recommendedName>
        <fullName evidence="3">YcgL domain-containing protein</fullName>
    </recommendedName>
</protein>
<dbReference type="Gene3D" id="3.10.510.20">
    <property type="entry name" value="YcgL domain"/>
    <property type="match status" value="1"/>
</dbReference>
<dbReference type="OrthoDB" id="962733at2"/>
<keyword evidence="2" id="KW-1185">Reference proteome</keyword>
<evidence type="ECO:0000313" key="1">
    <source>
        <dbReference type="EMBL" id="RAK00296.1"/>
    </source>
</evidence>
<proteinExistence type="predicted"/>
<sequence length="78" mass="8796">MITHIYQSKSQPDWYLVLPHDRENNFSQVPADVLDALGELVKMESADLGPGSLGIDLLQAKNDFDRLGYHVAKTRNIE</sequence>
<dbReference type="AlphaFoldDB" id="A0A327X1J9"/>
<dbReference type="EMBL" id="QLMC01000002">
    <property type="protein sequence ID" value="RAK00296.1"/>
    <property type="molecule type" value="Genomic_DNA"/>
</dbReference>
<reference evidence="1 2" key="1">
    <citation type="submission" date="2018-06" db="EMBL/GenBank/DDBJ databases">
        <title>Genomic Encyclopedia of Archaeal and Bacterial Type Strains, Phase II (KMG-II): from individual species to whole genera.</title>
        <authorList>
            <person name="Goeker M."/>
        </authorList>
    </citation>
    <scope>NUCLEOTIDE SEQUENCE [LARGE SCALE GENOMIC DNA]</scope>
    <source>
        <strain evidence="1 2">DSM 21851</strain>
    </source>
</reference>
<evidence type="ECO:0008006" key="3">
    <source>
        <dbReference type="Google" id="ProtNLM"/>
    </source>
</evidence>
<dbReference type="InterPro" id="IPR038068">
    <property type="entry name" value="YcgL-like_sf"/>
</dbReference>
<name>A0A327X1J9_LARAB</name>
<evidence type="ECO:0000313" key="2">
    <source>
        <dbReference type="Proteomes" id="UP000248790"/>
    </source>
</evidence>
<accession>A0A327X1J9</accession>
<gene>
    <name evidence="1" type="ORF">LX87_01998</name>
</gene>
<comment type="caution">
    <text evidence="1">The sequence shown here is derived from an EMBL/GenBank/DDBJ whole genome shotgun (WGS) entry which is preliminary data.</text>
</comment>
<dbReference type="SUPFAM" id="SSF160191">
    <property type="entry name" value="YcgL-like"/>
    <property type="match status" value="1"/>
</dbReference>
<dbReference type="Proteomes" id="UP000248790">
    <property type="component" value="Unassembled WGS sequence"/>
</dbReference>
<organism evidence="1 2">
    <name type="scientific">Larkinella arboricola</name>
    <dbReference type="NCBI Taxonomy" id="643671"/>
    <lineage>
        <taxon>Bacteria</taxon>
        <taxon>Pseudomonadati</taxon>
        <taxon>Bacteroidota</taxon>
        <taxon>Cytophagia</taxon>
        <taxon>Cytophagales</taxon>
        <taxon>Spirosomataceae</taxon>
        <taxon>Larkinella</taxon>
    </lineage>
</organism>
<dbReference type="RefSeq" id="WP_111628049.1">
    <property type="nucleotide sequence ID" value="NZ_QLMC01000002.1"/>
</dbReference>